<comment type="caution">
    <text evidence="2">The sequence shown here is derived from an EMBL/GenBank/DDBJ whole genome shotgun (WGS) entry which is preliminary data.</text>
</comment>
<keyword evidence="3" id="KW-1185">Reference proteome</keyword>
<protein>
    <submittedName>
        <fullName evidence="2">Uncharacterized protein</fullName>
    </submittedName>
</protein>
<keyword evidence="1" id="KW-0812">Transmembrane</keyword>
<accession>A0ABR2W783</accession>
<evidence type="ECO:0000313" key="2">
    <source>
        <dbReference type="EMBL" id="KAK9721907.1"/>
    </source>
</evidence>
<gene>
    <name evidence="2" type="ORF">K7432_003031</name>
</gene>
<evidence type="ECO:0000256" key="1">
    <source>
        <dbReference type="SAM" id="Phobius"/>
    </source>
</evidence>
<reference evidence="2 3" key="1">
    <citation type="submission" date="2023-04" db="EMBL/GenBank/DDBJ databases">
        <title>Genome of Basidiobolus ranarum AG-B5.</title>
        <authorList>
            <person name="Stajich J.E."/>
            <person name="Carter-House D."/>
            <person name="Gryganskyi A."/>
        </authorList>
    </citation>
    <scope>NUCLEOTIDE SEQUENCE [LARGE SCALE GENOMIC DNA]</scope>
    <source>
        <strain evidence="2 3">AG-B5</strain>
    </source>
</reference>
<organism evidence="2 3">
    <name type="scientific">Basidiobolus ranarum</name>
    <dbReference type="NCBI Taxonomy" id="34480"/>
    <lineage>
        <taxon>Eukaryota</taxon>
        <taxon>Fungi</taxon>
        <taxon>Fungi incertae sedis</taxon>
        <taxon>Zoopagomycota</taxon>
        <taxon>Entomophthoromycotina</taxon>
        <taxon>Basidiobolomycetes</taxon>
        <taxon>Basidiobolales</taxon>
        <taxon>Basidiobolaceae</taxon>
        <taxon>Basidiobolus</taxon>
    </lineage>
</organism>
<sequence>MIRTPGTLHRLGKVIFGEGRYEIIVLHSIFSPLRGFINFLTFFYLSWFAQLKGDLRDIPSGNNTDFTGGTFIENMELDIDSSLLIYPDTTWISELMDSDSELLPAPNTKK</sequence>
<dbReference type="EMBL" id="JASJQH010006963">
    <property type="protein sequence ID" value="KAK9721907.1"/>
    <property type="molecule type" value="Genomic_DNA"/>
</dbReference>
<name>A0ABR2W783_9FUNG</name>
<feature type="transmembrane region" description="Helical" evidence="1">
    <location>
        <begin position="21"/>
        <end position="45"/>
    </location>
</feature>
<proteinExistence type="predicted"/>
<keyword evidence="1" id="KW-0472">Membrane</keyword>
<evidence type="ECO:0000313" key="3">
    <source>
        <dbReference type="Proteomes" id="UP001479436"/>
    </source>
</evidence>
<dbReference type="Proteomes" id="UP001479436">
    <property type="component" value="Unassembled WGS sequence"/>
</dbReference>
<keyword evidence="1" id="KW-1133">Transmembrane helix</keyword>